<protein>
    <submittedName>
        <fullName evidence="1">Radical SAM protein</fullName>
    </submittedName>
</protein>
<dbReference type="EMBL" id="JBJURJ010000015">
    <property type="protein sequence ID" value="MFM9330943.1"/>
    <property type="molecule type" value="Genomic_DNA"/>
</dbReference>
<keyword evidence="2" id="KW-1185">Reference proteome</keyword>
<comment type="caution">
    <text evidence="1">The sequence shown here is derived from an EMBL/GenBank/DDBJ whole genome shotgun (WGS) entry which is preliminary data.</text>
</comment>
<proteinExistence type="predicted"/>
<gene>
    <name evidence="1" type="ORF">ACI1P1_21865</name>
</gene>
<dbReference type="Proteomes" id="UP001631969">
    <property type="component" value="Unassembled WGS sequence"/>
</dbReference>
<evidence type="ECO:0000313" key="1">
    <source>
        <dbReference type="EMBL" id="MFM9330943.1"/>
    </source>
</evidence>
<evidence type="ECO:0000313" key="2">
    <source>
        <dbReference type="Proteomes" id="UP001631969"/>
    </source>
</evidence>
<organism evidence="1 2">
    <name type="scientific">Paenibacillus mesotrionivorans</name>
    <dbReference type="NCBI Taxonomy" id="3160968"/>
    <lineage>
        <taxon>Bacteria</taxon>
        <taxon>Bacillati</taxon>
        <taxon>Bacillota</taxon>
        <taxon>Bacilli</taxon>
        <taxon>Bacillales</taxon>
        <taxon>Paenibacillaceae</taxon>
        <taxon>Paenibacillus</taxon>
    </lineage>
</organism>
<reference evidence="1" key="1">
    <citation type="submission" date="2024-12" db="EMBL/GenBank/DDBJ databases">
        <authorList>
            <person name="Wu N."/>
        </authorList>
    </citation>
    <scope>NUCLEOTIDE SEQUENCE</scope>
    <source>
        <strain evidence="1">P15</strain>
    </source>
</reference>
<sequence length="461" mass="52585">MSNLKMKANWEKPNFKMPKVLLWDVTTKCNLECLHCYNADKYNHAVHIKEMSLQEIKDMINGLKEAGITQIHFLGGEPFCRKDLFEIITHAKEKDILISINTNGTLINDFVSNQILKSGVDQLVFSLDGPNEFVNDLIRGKNVFNKCTESIQLLSNLRVNGYPKIAISWTITKLSFQNTQIVKMMFDLCEKLKVDALLVNLLFECGAAQKNGETLDYEFNDALFLLEEVAFYSTQYKNFKVQIDARPLVLDYLNLKYGSNFLITNKGTQCKGSKSHFMLRADGKLFPCAPLDSNVSLNFNKQFLNNFNPPNVTESSFSESIQSSFFRKWSELTSSIVLQKRLPGCAECYYGDICEPCPITYENIEPEECTTVKPKFDNWLSSQFNNIPRINETLSLDDNGLTEQLSDYSLSLLPLMNGKNSVGDIIECIMHKNERHSRYNILHSTLTLISHLKSKGFITIN</sequence>
<name>A0ACC7P1N2_9BACL</name>
<accession>A0ACC7P1N2</accession>